<keyword evidence="4" id="KW-1185">Reference proteome</keyword>
<feature type="signal peptide" evidence="2">
    <location>
        <begin position="1"/>
        <end position="19"/>
    </location>
</feature>
<dbReference type="EMBL" id="LSRX01000304">
    <property type="protein sequence ID" value="OLQ01127.1"/>
    <property type="molecule type" value="Genomic_DNA"/>
</dbReference>
<feature type="compositionally biased region" description="Basic and acidic residues" evidence="1">
    <location>
        <begin position="40"/>
        <end position="58"/>
    </location>
</feature>
<evidence type="ECO:0000256" key="2">
    <source>
        <dbReference type="SAM" id="SignalP"/>
    </source>
</evidence>
<accession>A0A1Q9E145</accession>
<dbReference type="OrthoDB" id="10400008at2759"/>
<feature type="region of interest" description="Disordered" evidence="1">
    <location>
        <begin position="302"/>
        <end position="335"/>
    </location>
</feature>
<dbReference type="Proteomes" id="UP000186817">
    <property type="component" value="Unassembled WGS sequence"/>
</dbReference>
<gene>
    <name evidence="3" type="ORF">AK812_SmicGene16149</name>
</gene>
<protein>
    <submittedName>
        <fullName evidence="3">Uncharacterized protein</fullName>
    </submittedName>
</protein>
<feature type="chain" id="PRO_5011960465" evidence="2">
    <location>
        <begin position="20"/>
        <end position="335"/>
    </location>
</feature>
<evidence type="ECO:0000313" key="3">
    <source>
        <dbReference type="EMBL" id="OLQ01127.1"/>
    </source>
</evidence>
<evidence type="ECO:0000313" key="4">
    <source>
        <dbReference type="Proteomes" id="UP000186817"/>
    </source>
</evidence>
<comment type="caution">
    <text evidence="3">The sequence shown here is derived from an EMBL/GenBank/DDBJ whole genome shotgun (WGS) entry which is preliminary data.</text>
</comment>
<evidence type="ECO:0000256" key="1">
    <source>
        <dbReference type="SAM" id="MobiDB-lite"/>
    </source>
</evidence>
<reference evidence="3 4" key="1">
    <citation type="submission" date="2016-02" db="EMBL/GenBank/DDBJ databases">
        <title>Genome analysis of coral dinoflagellate symbionts highlights evolutionary adaptations to a symbiotic lifestyle.</title>
        <authorList>
            <person name="Aranda M."/>
            <person name="Li Y."/>
            <person name="Liew Y.J."/>
            <person name="Baumgarten S."/>
            <person name="Simakov O."/>
            <person name="Wilson M."/>
            <person name="Piel J."/>
            <person name="Ashoor H."/>
            <person name="Bougouffa S."/>
            <person name="Bajic V.B."/>
            <person name="Ryu T."/>
            <person name="Ravasi T."/>
            <person name="Bayer T."/>
            <person name="Micklem G."/>
            <person name="Kim H."/>
            <person name="Bhak J."/>
            <person name="Lajeunesse T.C."/>
            <person name="Voolstra C.R."/>
        </authorList>
    </citation>
    <scope>NUCLEOTIDE SEQUENCE [LARGE SCALE GENOMIC DNA]</scope>
    <source>
        <strain evidence="3 4">CCMP2467</strain>
    </source>
</reference>
<name>A0A1Q9E145_SYMMI</name>
<dbReference type="AlphaFoldDB" id="A0A1Q9E145"/>
<proteinExistence type="predicted"/>
<feature type="region of interest" description="Disordered" evidence="1">
    <location>
        <begin position="24"/>
        <end position="82"/>
    </location>
</feature>
<keyword evidence="2" id="KW-0732">Signal</keyword>
<sequence length="335" mass="36964">MKMSFCFFLQAQLVLTVKASVKDDKLPKEEKERNRPRRRDKGEAGEEALDPKGSEDVGRTNTSYAPFSEKKEKKEKKHKKEKKEDQICWPGQCLFGLLTLATIEMAMRAMFAQEIDVPLSKLSWKFQAPGGFSYDVEEPVLAQATLPRQPRPNTAPALSQRLVHGLTGFLRRSASSPPTVAAAATASATESRMPGLYDQRLCTTPRRSRATPGTTTLMALEEAAVKAPQPEGSSQEAVMPFCHGQEDDDSVEADAAKGRSRRSEETLQMLLSSLLNDEHPLEERLPEDPAALIHLFGGEVPEIALPPPRGHLPWQPEGDLSELQPKVLSSASLLQ</sequence>
<feature type="compositionally biased region" description="Basic and acidic residues" evidence="1">
    <location>
        <begin position="24"/>
        <end position="33"/>
    </location>
</feature>
<organism evidence="3 4">
    <name type="scientific">Symbiodinium microadriaticum</name>
    <name type="common">Dinoflagellate</name>
    <name type="synonym">Zooxanthella microadriatica</name>
    <dbReference type="NCBI Taxonomy" id="2951"/>
    <lineage>
        <taxon>Eukaryota</taxon>
        <taxon>Sar</taxon>
        <taxon>Alveolata</taxon>
        <taxon>Dinophyceae</taxon>
        <taxon>Suessiales</taxon>
        <taxon>Symbiodiniaceae</taxon>
        <taxon>Symbiodinium</taxon>
    </lineage>
</organism>